<gene>
    <name evidence="1" type="ORF">CKQ80_09760</name>
</gene>
<evidence type="ECO:0000313" key="1">
    <source>
        <dbReference type="EMBL" id="PAW55580.1"/>
    </source>
</evidence>
<dbReference type="Proteomes" id="UP000217830">
    <property type="component" value="Unassembled WGS sequence"/>
</dbReference>
<dbReference type="EMBL" id="NRST01000001">
    <property type="protein sequence ID" value="PAW55580.1"/>
    <property type="molecule type" value="Genomic_DNA"/>
</dbReference>
<proteinExistence type="predicted"/>
<dbReference type="InterPro" id="IPR052931">
    <property type="entry name" value="Prophage_regulatory_activator"/>
</dbReference>
<dbReference type="Pfam" id="PF05930">
    <property type="entry name" value="Phage_AlpA"/>
    <property type="match status" value="1"/>
</dbReference>
<dbReference type="Gene3D" id="1.10.238.160">
    <property type="match status" value="1"/>
</dbReference>
<evidence type="ECO:0000313" key="2">
    <source>
        <dbReference type="Proteomes" id="UP000217830"/>
    </source>
</evidence>
<dbReference type="RefSeq" id="WP_095667562.1">
    <property type="nucleotide sequence ID" value="NZ_NRSS01000004.1"/>
</dbReference>
<sequence>MNTARNDHHEEPVEFIRLPEVKKLVGLGTTKIYTMAAEGLFPKQVPLGGRSVGWIKSEVLQWNHAQIAAARGTPDQASASSASK</sequence>
<dbReference type="AlphaFoldDB" id="A0A2A2PJE6"/>
<accession>A0A2A2PJE6</accession>
<comment type="caution">
    <text evidence="1">The sequence shown here is derived from an EMBL/GenBank/DDBJ whole genome shotgun (WGS) entry which is preliminary data.</text>
</comment>
<name>A0A2A2PJE6_9PSED</name>
<reference evidence="1 2" key="1">
    <citation type="submission" date="2017-08" db="EMBL/GenBank/DDBJ databases">
        <title>Draft Genome Sequence of Pseudomonas moraviensis TYU6, isolated from Taxus cuspidata by using PacBio Single-Molecule Real-Time Technology.</title>
        <authorList>
            <person name="Baek K.-H."/>
            <person name="Mishra A.K."/>
        </authorList>
    </citation>
    <scope>NUCLEOTIDE SEQUENCE [LARGE SCALE GENOMIC DNA]</scope>
    <source>
        <strain evidence="1 2">TYU6</strain>
    </source>
</reference>
<dbReference type="PANTHER" id="PTHR36154:SF1">
    <property type="entry name" value="DNA-BINDING TRANSCRIPTIONAL ACTIVATOR ALPA"/>
    <property type="match status" value="1"/>
</dbReference>
<organism evidence="1 2">
    <name type="scientific">Pseudomonas moraviensis</name>
    <dbReference type="NCBI Taxonomy" id="321662"/>
    <lineage>
        <taxon>Bacteria</taxon>
        <taxon>Pseudomonadati</taxon>
        <taxon>Pseudomonadota</taxon>
        <taxon>Gammaproteobacteria</taxon>
        <taxon>Pseudomonadales</taxon>
        <taxon>Pseudomonadaceae</taxon>
        <taxon>Pseudomonas</taxon>
    </lineage>
</organism>
<protein>
    <submittedName>
        <fullName evidence="1">AlpA family transcriptional regulator</fullName>
    </submittedName>
</protein>
<dbReference type="InterPro" id="IPR010260">
    <property type="entry name" value="AlpA"/>
</dbReference>
<dbReference type="PANTHER" id="PTHR36154">
    <property type="entry name" value="DNA-BINDING TRANSCRIPTIONAL ACTIVATOR ALPA"/>
    <property type="match status" value="1"/>
</dbReference>
<keyword evidence="2" id="KW-1185">Reference proteome</keyword>